<dbReference type="SUPFAM" id="SSF53335">
    <property type="entry name" value="S-adenosyl-L-methionine-dependent methyltransferases"/>
    <property type="match status" value="1"/>
</dbReference>
<evidence type="ECO:0000256" key="2">
    <source>
        <dbReference type="ARBA" id="ARBA00022603"/>
    </source>
</evidence>
<gene>
    <name evidence="7" type="ORF">GWK16_12510</name>
</gene>
<dbReference type="PIRSF" id="PIRSF003085">
    <property type="entry name" value="CMAS"/>
    <property type="match status" value="1"/>
</dbReference>
<keyword evidence="4" id="KW-0949">S-adenosyl-L-methionine</keyword>
<dbReference type="InterPro" id="IPR003333">
    <property type="entry name" value="CMAS"/>
</dbReference>
<sequence length="434" mass="48057">MGSGDRRIAALRRFAEHVAKVAPLDLSVRLWDGTVLPLAPGADGALTLTIATPAALTRLVRRPRLPTIVELIAEGAVDLEGGTLLDLAARAGSGSTRGLAKRLDKGLALRAFLPFLFGPGGGGKGYAYTGTQAARHGEGRDDKAQVQFHYDVSNAFYALFLDPEMVYSCAYFPDWEADLATAQKAKLDMSCRKLRLKPGERMLDIGCGWGGLVCHAAQHYGVQAHGVTLSQAQFDFATEKVRRLGLQDRVTIELRDFRDLTDMEFDKVASIGMFEHVGLDNRDGYFRHIRGLLKPRGIYLHHAIARPMKATEKKFRKANPEFRTLVNYIFPGGELDHIGGTTDAMERNGFEIHDTEGWREHYGRTCRLWTERLHAHREAAYREAGEAKTKIWLMYLAGCALAFERGTVGIFQTVATKRARGASGLPPTRQDLYA</sequence>
<dbReference type="GO" id="GO:0008610">
    <property type="term" value="P:lipid biosynthetic process"/>
    <property type="evidence" value="ECO:0007669"/>
    <property type="project" value="InterPro"/>
</dbReference>
<keyword evidence="2 7" id="KW-0489">Methyltransferase</keyword>
<keyword evidence="8" id="KW-1185">Reference proteome</keyword>
<proteinExistence type="inferred from homology"/>
<comment type="caution">
    <text evidence="7">The sequence shown here is derived from an EMBL/GenBank/DDBJ whole genome shotgun (WGS) entry which is preliminary data.</text>
</comment>
<dbReference type="CDD" id="cd02440">
    <property type="entry name" value="AdoMet_MTases"/>
    <property type="match status" value="1"/>
</dbReference>
<dbReference type="PANTHER" id="PTHR43667:SF1">
    <property type="entry name" value="CYCLOPROPANE-FATTY-ACYL-PHOSPHOLIPID SYNTHASE"/>
    <property type="match status" value="1"/>
</dbReference>
<dbReference type="InterPro" id="IPR029063">
    <property type="entry name" value="SAM-dependent_MTases_sf"/>
</dbReference>
<organism evidence="7 8">
    <name type="scientific">Neoroseomonas marina</name>
    <dbReference type="NCBI Taxonomy" id="1232220"/>
    <lineage>
        <taxon>Bacteria</taxon>
        <taxon>Pseudomonadati</taxon>
        <taxon>Pseudomonadota</taxon>
        <taxon>Alphaproteobacteria</taxon>
        <taxon>Acetobacterales</taxon>
        <taxon>Acetobacteraceae</taxon>
        <taxon>Neoroseomonas</taxon>
    </lineage>
</organism>
<dbReference type="AlphaFoldDB" id="A0A848EFD9"/>
<comment type="similarity">
    <text evidence="1">Belongs to the CFA/CMAS family.</text>
</comment>
<evidence type="ECO:0000256" key="1">
    <source>
        <dbReference type="ARBA" id="ARBA00010815"/>
    </source>
</evidence>
<dbReference type="Gene3D" id="3.40.50.150">
    <property type="entry name" value="Vaccinia Virus protein VP39"/>
    <property type="match status" value="1"/>
</dbReference>
<keyword evidence="5" id="KW-0443">Lipid metabolism</keyword>
<feature type="active site" evidence="6">
    <location>
        <position position="399"/>
    </location>
</feature>
<evidence type="ECO:0000313" key="7">
    <source>
        <dbReference type="EMBL" id="NMJ42068.1"/>
    </source>
</evidence>
<dbReference type="EMBL" id="JABBKX010000003">
    <property type="protein sequence ID" value="NMJ42068.1"/>
    <property type="molecule type" value="Genomic_DNA"/>
</dbReference>
<dbReference type="PANTHER" id="PTHR43667">
    <property type="entry name" value="CYCLOPROPANE-FATTY-ACYL-PHOSPHOLIPID SYNTHASE"/>
    <property type="match status" value="1"/>
</dbReference>
<keyword evidence="3 7" id="KW-0808">Transferase</keyword>
<evidence type="ECO:0000256" key="6">
    <source>
        <dbReference type="PIRSR" id="PIRSR003085-1"/>
    </source>
</evidence>
<name>A0A848EFD9_9PROT</name>
<dbReference type="GO" id="GO:0008168">
    <property type="term" value="F:methyltransferase activity"/>
    <property type="evidence" value="ECO:0007669"/>
    <property type="project" value="UniProtKB-KW"/>
</dbReference>
<dbReference type="InterPro" id="IPR050723">
    <property type="entry name" value="CFA/CMAS"/>
</dbReference>
<dbReference type="Proteomes" id="UP000548582">
    <property type="component" value="Unassembled WGS sequence"/>
</dbReference>
<dbReference type="RefSeq" id="WP_170054288.1">
    <property type="nucleotide sequence ID" value="NZ_JABBKX010000003.1"/>
</dbReference>
<reference evidence="7 8" key="1">
    <citation type="submission" date="2020-03" db="EMBL/GenBank/DDBJ databases">
        <authorList>
            <person name="Sun Q."/>
        </authorList>
    </citation>
    <scope>NUCLEOTIDE SEQUENCE [LARGE SCALE GENOMIC DNA]</scope>
    <source>
        <strain evidence="7 8">JC162</strain>
    </source>
</reference>
<evidence type="ECO:0000256" key="4">
    <source>
        <dbReference type="ARBA" id="ARBA00022691"/>
    </source>
</evidence>
<evidence type="ECO:0000256" key="3">
    <source>
        <dbReference type="ARBA" id="ARBA00022679"/>
    </source>
</evidence>
<accession>A0A848EFD9</accession>
<evidence type="ECO:0000256" key="5">
    <source>
        <dbReference type="ARBA" id="ARBA00023098"/>
    </source>
</evidence>
<dbReference type="GO" id="GO:0032259">
    <property type="term" value="P:methylation"/>
    <property type="evidence" value="ECO:0007669"/>
    <property type="project" value="UniProtKB-KW"/>
</dbReference>
<dbReference type="Pfam" id="PF02353">
    <property type="entry name" value="CMAS"/>
    <property type="match status" value="1"/>
</dbReference>
<evidence type="ECO:0000313" key="8">
    <source>
        <dbReference type="Proteomes" id="UP000548582"/>
    </source>
</evidence>
<protein>
    <submittedName>
        <fullName evidence="7">Class I SAM-dependent methyltransferase</fullName>
    </submittedName>
</protein>